<keyword evidence="7 17" id="KW-0378">Hydrolase</keyword>
<keyword evidence="12 17" id="KW-0046">Antibiotic resistance</keyword>
<evidence type="ECO:0000256" key="9">
    <source>
        <dbReference type="ARBA" id="ARBA00022984"/>
    </source>
</evidence>
<feature type="transmembrane region" description="Helical" evidence="17">
    <location>
        <begin position="120"/>
        <end position="139"/>
    </location>
</feature>
<protein>
    <recommendedName>
        <fullName evidence="4 17">Undecaprenyl-diphosphatase</fullName>
        <ecNumber evidence="3 17">3.6.1.27</ecNumber>
    </recommendedName>
    <alternativeName>
        <fullName evidence="15 17">Bacitracin resistance protein</fullName>
    </alternativeName>
    <alternativeName>
        <fullName evidence="14 17">Undecaprenyl pyrophosphate phosphatase</fullName>
    </alternativeName>
</protein>
<keyword evidence="11 17" id="KW-0472">Membrane</keyword>
<feature type="transmembrane region" description="Helical" evidence="17">
    <location>
        <begin position="189"/>
        <end position="207"/>
    </location>
</feature>
<sequence>MVVSWIEAIILGLVQGLTEFLPISSSAHVRIVGEILPNAQDPGAAFTAITQLGTEAAVVLYFWSDIVRIVSAWAKSLVGKAPRNDPDARMGWLIIIGSLPIGVLGLLLEDFIDTTFRSLWITASMLVVFGIFLALADTYGRQQRELKELTYKHGIIYGLFQALALVPGVSRSGGTITGGLMLGYTREAATRYAFLLAIPAVVASGFYKLAKSLTEPSLNGPFSLAETLVATGIAFVVGYAIVAWLLKYISTHNYRIFVWYRIGLGIAIFLLLGFGIIQPG</sequence>
<evidence type="ECO:0000256" key="7">
    <source>
        <dbReference type="ARBA" id="ARBA00022801"/>
    </source>
</evidence>
<keyword evidence="10 17" id="KW-1133">Transmembrane helix</keyword>
<evidence type="ECO:0000256" key="6">
    <source>
        <dbReference type="ARBA" id="ARBA00022692"/>
    </source>
</evidence>
<keyword evidence="19" id="KW-1185">Reference proteome</keyword>
<dbReference type="EMBL" id="BMXK01000022">
    <property type="protein sequence ID" value="GHD13904.1"/>
    <property type="molecule type" value="Genomic_DNA"/>
</dbReference>
<evidence type="ECO:0000313" key="19">
    <source>
        <dbReference type="Proteomes" id="UP000642819"/>
    </source>
</evidence>
<keyword evidence="8 17" id="KW-0133">Cell shape</keyword>
<dbReference type="NCBIfam" id="NF001392">
    <property type="entry name" value="PRK00281.2-1"/>
    <property type="match status" value="1"/>
</dbReference>
<reference evidence="19" key="1">
    <citation type="journal article" date="2019" name="Int. J. Syst. Evol. Microbiol.">
        <title>The Global Catalogue of Microorganisms (GCM) 10K type strain sequencing project: providing services to taxonomists for standard genome sequencing and annotation.</title>
        <authorList>
            <consortium name="The Broad Institute Genomics Platform"/>
            <consortium name="The Broad Institute Genome Sequencing Center for Infectious Disease"/>
            <person name="Wu L."/>
            <person name="Ma J."/>
        </authorList>
    </citation>
    <scope>NUCLEOTIDE SEQUENCE [LARGE SCALE GENOMIC DNA]</scope>
    <source>
        <strain evidence="19">KCTC 19466</strain>
    </source>
</reference>
<evidence type="ECO:0000256" key="4">
    <source>
        <dbReference type="ARBA" id="ARBA00021581"/>
    </source>
</evidence>
<comment type="caution">
    <text evidence="18">The sequence shown here is derived from an EMBL/GenBank/DDBJ whole genome shotgun (WGS) entry which is preliminary data.</text>
</comment>
<feature type="transmembrane region" description="Helical" evidence="17">
    <location>
        <begin position="227"/>
        <end position="246"/>
    </location>
</feature>
<dbReference type="PANTHER" id="PTHR30622">
    <property type="entry name" value="UNDECAPRENYL-DIPHOSPHATASE"/>
    <property type="match status" value="1"/>
</dbReference>
<dbReference type="NCBIfam" id="TIGR00753">
    <property type="entry name" value="undec_PP_bacA"/>
    <property type="match status" value="1"/>
</dbReference>
<comment type="catalytic activity">
    <reaction evidence="16 17">
        <text>di-trans,octa-cis-undecaprenyl diphosphate + H2O = di-trans,octa-cis-undecaprenyl phosphate + phosphate + H(+)</text>
        <dbReference type="Rhea" id="RHEA:28094"/>
        <dbReference type="ChEBI" id="CHEBI:15377"/>
        <dbReference type="ChEBI" id="CHEBI:15378"/>
        <dbReference type="ChEBI" id="CHEBI:43474"/>
        <dbReference type="ChEBI" id="CHEBI:58405"/>
        <dbReference type="ChEBI" id="CHEBI:60392"/>
        <dbReference type="EC" id="3.6.1.27"/>
    </reaction>
</comment>
<evidence type="ECO:0000256" key="11">
    <source>
        <dbReference type="ARBA" id="ARBA00023136"/>
    </source>
</evidence>
<dbReference type="InterPro" id="IPR003824">
    <property type="entry name" value="UppP"/>
</dbReference>
<comment type="subcellular location">
    <subcellularLocation>
        <location evidence="1 17">Cell membrane</location>
        <topology evidence="1 17">Multi-pass membrane protein</topology>
    </subcellularLocation>
</comment>
<comment type="function">
    <text evidence="17">Catalyzes the dephosphorylation of undecaprenyl diphosphate (UPP). Confers resistance to bacitracin.</text>
</comment>
<feature type="transmembrane region" description="Helical" evidence="17">
    <location>
        <begin position="258"/>
        <end position="277"/>
    </location>
</feature>
<dbReference type="HAMAP" id="MF_01006">
    <property type="entry name" value="Undec_diphosphatase"/>
    <property type="match status" value="1"/>
</dbReference>
<evidence type="ECO:0000313" key="18">
    <source>
        <dbReference type="EMBL" id="GHD13904.1"/>
    </source>
</evidence>
<dbReference type="Pfam" id="PF02673">
    <property type="entry name" value="BacA"/>
    <property type="match status" value="1"/>
</dbReference>
<evidence type="ECO:0000256" key="10">
    <source>
        <dbReference type="ARBA" id="ARBA00022989"/>
    </source>
</evidence>
<evidence type="ECO:0000256" key="8">
    <source>
        <dbReference type="ARBA" id="ARBA00022960"/>
    </source>
</evidence>
<name>A0ABQ3GMP2_9MICC</name>
<evidence type="ECO:0000256" key="5">
    <source>
        <dbReference type="ARBA" id="ARBA00022475"/>
    </source>
</evidence>
<evidence type="ECO:0000256" key="1">
    <source>
        <dbReference type="ARBA" id="ARBA00004651"/>
    </source>
</evidence>
<organism evidence="18 19">
    <name type="scientific">Zhihengliuella salsuginis</name>
    <dbReference type="NCBI Taxonomy" id="578222"/>
    <lineage>
        <taxon>Bacteria</taxon>
        <taxon>Bacillati</taxon>
        <taxon>Actinomycetota</taxon>
        <taxon>Actinomycetes</taxon>
        <taxon>Micrococcales</taxon>
        <taxon>Micrococcaceae</taxon>
        <taxon>Zhihengliuella</taxon>
    </lineage>
</organism>
<dbReference type="EC" id="3.6.1.27" evidence="3 17"/>
<keyword evidence="5 17" id="KW-1003">Cell membrane</keyword>
<comment type="miscellaneous">
    <text evidence="17">Bacitracin is thought to be involved in the inhibition of peptidoglycan synthesis by sequestering undecaprenyl diphosphate, thereby reducing the pool of lipid carrier available.</text>
</comment>
<evidence type="ECO:0000256" key="16">
    <source>
        <dbReference type="ARBA" id="ARBA00047594"/>
    </source>
</evidence>
<feature type="transmembrane region" description="Helical" evidence="17">
    <location>
        <begin position="90"/>
        <end position="108"/>
    </location>
</feature>
<evidence type="ECO:0000256" key="12">
    <source>
        <dbReference type="ARBA" id="ARBA00023251"/>
    </source>
</evidence>
<evidence type="ECO:0000256" key="13">
    <source>
        <dbReference type="ARBA" id="ARBA00023316"/>
    </source>
</evidence>
<evidence type="ECO:0000256" key="15">
    <source>
        <dbReference type="ARBA" id="ARBA00032932"/>
    </source>
</evidence>
<evidence type="ECO:0000256" key="2">
    <source>
        <dbReference type="ARBA" id="ARBA00010621"/>
    </source>
</evidence>
<dbReference type="PANTHER" id="PTHR30622:SF4">
    <property type="entry name" value="UNDECAPRENYL-DIPHOSPHATASE"/>
    <property type="match status" value="1"/>
</dbReference>
<keyword evidence="6 17" id="KW-0812">Transmembrane</keyword>
<evidence type="ECO:0000256" key="14">
    <source>
        <dbReference type="ARBA" id="ARBA00032707"/>
    </source>
</evidence>
<keyword evidence="13 17" id="KW-0961">Cell wall biogenesis/degradation</keyword>
<evidence type="ECO:0000256" key="3">
    <source>
        <dbReference type="ARBA" id="ARBA00012374"/>
    </source>
</evidence>
<proteinExistence type="inferred from homology"/>
<evidence type="ECO:0000256" key="17">
    <source>
        <dbReference type="HAMAP-Rule" id="MF_01006"/>
    </source>
</evidence>
<comment type="similarity">
    <text evidence="2 17">Belongs to the UppP family.</text>
</comment>
<gene>
    <name evidence="17 18" type="primary">uppP</name>
    <name evidence="18" type="ORF">GCM10008096_30550</name>
</gene>
<keyword evidence="9 17" id="KW-0573">Peptidoglycan synthesis</keyword>
<accession>A0ABQ3GMP2</accession>
<dbReference type="Proteomes" id="UP000642819">
    <property type="component" value="Unassembled WGS sequence"/>
</dbReference>